<dbReference type="SUPFAM" id="SSF47384">
    <property type="entry name" value="Homodimeric domain of signal transducing histidine kinase"/>
    <property type="match status" value="1"/>
</dbReference>
<dbReference type="EMBL" id="CZAQ01000004">
    <property type="protein sequence ID" value="CUO87828.1"/>
    <property type="molecule type" value="Genomic_DNA"/>
</dbReference>
<feature type="domain" description="Histidine kinase" evidence="15">
    <location>
        <begin position="196"/>
        <end position="412"/>
    </location>
</feature>
<dbReference type="InterPro" id="IPR050351">
    <property type="entry name" value="BphY/WalK/GraS-like"/>
</dbReference>
<evidence type="ECO:0000256" key="10">
    <source>
        <dbReference type="ARBA" id="ARBA00022989"/>
    </source>
</evidence>
<dbReference type="SMART" id="SM00387">
    <property type="entry name" value="HATPase_c"/>
    <property type="match status" value="1"/>
</dbReference>
<dbReference type="SUPFAM" id="SSF55874">
    <property type="entry name" value="ATPase domain of HSP90 chaperone/DNA topoisomerase II/histidine kinase"/>
    <property type="match status" value="1"/>
</dbReference>
<dbReference type="InterPro" id="IPR036097">
    <property type="entry name" value="HisK_dim/P_sf"/>
</dbReference>
<evidence type="ECO:0000256" key="8">
    <source>
        <dbReference type="ARBA" id="ARBA00022777"/>
    </source>
</evidence>
<dbReference type="Gene3D" id="3.30.565.10">
    <property type="entry name" value="Histidine kinase-like ATPase, C-terminal domain"/>
    <property type="match status" value="1"/>
</dbReference>
<evidence type="ECO:0000256" key="13">
    <source>
        <dbReference type="ARBA" id="ARBA00039401"/>
    </source>
</evidence>
<dbReference type="AlphaFoldDB" id="A0A174IR51"/>
<feature type="transmembrane region" description="Helical" evidence="14">
    <location>
        <begin position="101"/>
        <end position="125"/>
    </location>
</feature>
<evidence type="ECO:0000256" key="12">
    <source>
        <dbReference type="ARBA" id="ARBA00023136"/>
    </source>
</evidence>
<dbReference type="InterPro" id="IPR003594">
    <property type="entry name" value="HATPase_dom"/>
</dbReference>
<dbReference type="SMART" id="SM00388">
    <property type="entry name" value="HisKA"/>
    <property type="match status" value="1"/>
</dbReference>
<keyword evidence="8 16" id="KW-0418">Kinase</keyword>
<dbReference type="PROSITE" id="PS50109">
    <property type="entry name" value="HIS_KIN"/>
    <property type="match status" value="1"/>
</dbReference>
<evidence type="ECO:0000256" key="1">
    <source>
        <dbReference type="ARBA" id="ARBA00000085"/>
    </source>
</evidence>
<evidence type="ECO:0000256" key="5">
    <source>
        <dbReference type="ARBA" id="ARBA00022679"/>
    </source>
</evidence>
<keyword evidence="7" id="KW-0547">Nucleotide-binding</keyword>
<dbReference type="GO" id="GO:0005886">
    <property type="term" value="C:plasma membrane"/>
    <property type="evidence" value="ECO:0007669"/>
    <property type="project" value="UniProtKB-SubCell"/>
</dbReference>
<keyword evidence="9" id="KW-0067">ATP-binding</keyword>
<dbReference type="GO" id="GO:0016036">
    <property type="term" value="P:cellular response to phosphate starvation"/>
    <property type="evidence" value="ECO:0007669"/>
    <property type="project" value="TreeGrafter"/>
</dbReference>
<accession>A0A174IR51</accession>
<dbReference type="InterPro" id="IPR003661">
    <property type="entry name" value="HisK_dim/P_dom"/>
</dbReference>
<comment type="subcellular location">
    <subcellularLocation>
        <location evidence="2">Cell membrane</location>
    </subcellularLocation>
</comment>
<dbReference type="GO" id="GO:0004721">
    <property type="term" value="F:phosphoprotein phosphatase activity"/>
    <property type="evidence" value="ECO:0007669"/>
    <property type="project" value="TreeGrafter"/>
</dbReference>
<dbReference type="PANTHER" id="PTHR45453">
    <property type="entry name" value="PHOSPHATE REGULON SENSOR PROTEIN PHOR"/>
    <property type="match status" value="1"/>
</dbReference>
<dbReference type="Proteomes" id="UP000095454">
    <property type="component" value="Unassembled WGS sequence"/>
</dbReference>
<evidence type="ECO:0000256" key="3">
    <source>
        <dbReference type="ARBA" id="ARBA00012438"/>
    </source>
</evidence>
<dbReference type="InterPro" id="IPR004358">
    <property type="entry name" value="Sig_transdc_His_kin-like_C"/>
</dbReference>
<evidence type="ECO:0000256" key="7">
    <source>
        <dbReference type="ARBA" id="ARBA00022741"/>
    </source>
</evidence>
<dbReference type="Pfam" id="PF02518">
    <property type="entry name" value="HATPase_c"/>
    <property type="match status" value="1"/>
</dbReference>
<comment type="catalytic activity">
    <reaction evidence="1">
        <text>ATP + protein L-histidine = ADP + protein N-phospho-L-histidine.</text>
        <dbReference type="EC" id="2.7.13.3"/>
    </reaction>
</comment>
<evidence type="ECO:0000256" key="14">
    <source>
        <dbReference type="SAM" id="Phobius"/>
    </source>
</evidence>
<dbReference type="GO" id="GO:0000155">
    <property type="term" value="F:phosphorelay sensor kinase activity"/>
    <property type="evidence" value="ECO:0007669"/>
    <property type="project" value="InterPro"/>
</dbReference>
<dbReference type="GO" id="GO:0005524">
    <property type="term" value="F:ATP binding"/>
    <property type="evidence" value="ECO:0007669"/>
    <property type="project" value="UniProtKB-KW"/>
</dbReference>
<evidence type="ECO:0000313" key="16">
    <source>
        <dbReference type="EMBL" id="CUO87828.1"/>
    </source>
</evidence>
<keyword evidence="4" id="KW-0597">Phosphoprotein</keyword>
<gene>
    <name evidence="16" type="primary">yycG</name>
    <name evidence="16" type="ORF">ERS852514_00364</name>
</gene>
<dbReference type="EC" id="2.7.13.3" evidence="3"/>
<proteinExistence type="predicted"/>
<reference evidence="16 17" key="1">
    <citation type="submission" date="2015-09" db="EMBL/GenBank/DDBJ databases">
        <authorList>
            <consortium name="Pathogen Informatics"/>
        </authorList>
    </citation>
    <scope>NUCLEOTIDE SEQUENCE [LARGE SCALE GENOMIC DNA]</scope>
    <source>
        <strain evidence="16 17">2789STDY5834902</strain>
    </source>
</reference>
<feature type="transmembrane region" description="Helical" evidence="14">
    <location>
        <begin position="27"/>
        <end position="60"/>
    </location>
</feature>
<keyword evidence="10 14" id="KW-1133">Transmembrane helix</keyword>
<protein>
    <recommendedName>
        <fullName evidence="13">Sensor-like histidine kinase SenX3</fullName>
        <ecNumber evidence="3">2.7.13.3</ecNumber>
    </recommendedName>
</protein>
<dbReference type="RefSeq" id="WP_055250509.1">
    <property type="nucleotide sequence ID" value="NZ_CABIXX010000004.1"/>
</dbReference>
<feature type="transmembrane region" description="Helical" evidence="14">
    <location>
        <begin position="69"/>
        <end position="89"/>
    </location>
</feature>
<dbReference type="InterPro" id="IPR005467">
    <property type="entry name" value="His_kinase_dom"/>
</dbReference>
<evidence type="ECO:0000256" key="6">
    <source>
        <dbReference type="ARBA" id="ARBA00022692"/>
    </source>
</evidence>
<dbReference type="CDD" id="cd00082">
    <property type="entry name" value="HisKA"/>
    <property type="match status" value="1"/>
</dbReference>
<evidence type="ECO:0000256" key="11">
    <source>
        <dbReference type="ARBA" id="ARBA00023012"/>
    </source>
</evidence>
<keyword evidence="12 14" id="KW-0472">Membrane</keyword>
<keyword evidence="5 16" id="KW-0808">Transferase</keyword>
<evidence type="ECO:0000256" key="9">
    <source>
        <dbReference type="ARBA" id="ARBA00022840"/>
    </source>
</evidence>
<dbReference type="PRINTS" id="PR00344">
    <property type="entry name" value="BCTRLSENSOR"/>
</dbReference>
<dbReference type="InterPro" id="IPR036890">
    <property type="entry name" value="HATPase_C_sf"/>
</dbReference>
<dbReference type="FunFam" id="3.30.565.10:FF:000013">
    <property type="entry name" value="Two-component sensor histidine kinase"/>
    <property type="match status" value="1"/>
</dbReference>
<dbReference type="PANTHER" id="PTHR45453:SF1">
    <property type="entry name" value="PHOSPHATE REGULON SENSOR PROTEIN PHOR"/>
    <property type="match status" value="1"/>
</dbReference>
<keyword evidence="6 14" id="KW-0812">Transmembrane</keyword>
<evidence type="ECO:0000313" key="17">
    <source>
        <dbReference type="Proteomes" id="UP000095454"/>
    </source>
</evidence>
<evidence type="ECO:0000259" key="15">
    <source>
        <dbReference type="PROSITE" id="PS50109"/>
    </source>
</evidence>
<name>A0A174IR51_9ACTN</name>
<evidence type="ECO:0000256" key="4">
    <source>
        <dbReference type="ARBA" id="ARBA00022553"/>
    </source>
</evidence>
<evidence type="ECO:0000256" key="2">
    <source>
        <dbReference type="ARBA" id="ARBA00004236"/>
    </source>
</evidence>
<organism evidence="16 17">
    <name type="scientific">Collinsella aerofaciens</name>
    <dbReference type="NCBI Taxonomy" id="74426"/>
    <lineage>
        <taxon>Bacteria</taxon>
        <taxon>Bacillati</taxon>
        <taxon>Actinomycetota</taxon>
        <taxon>Coriobacteriia</taxon>
        <taxon>Coriobacteriales</taxon>
        <taxon>Coriobacteriaceae</taxon>
        <taxon>Collinsella</taxon>
    </lineage>
</organism>
<dbReference type="Gene3D" id="1.10.287.130">
    <property type="match status" value="1"/>
</dbReference>
<keyword evidence="11" id="KW-0902">Two-component regulatory system</keyword>
<sequence length="412" mass="45770">MTKDDRQAFEVPDRLFEYVRAVVDNRALATVLLFLLSLLLIGIDNIAGVLAVLLVGFLLIDRFEIVRRCVVIGGAAWAMMLAIGAMALGGIEGPVLFDAGFVFNMLGFVLALAVCVLFFCGRALYYHGYEQGEQHADCVLAARIQDRLIDHPDTWDNIDGDFLEVEGALNRVRDRERKVQQALRDESHRKDDLVTYLAHDLRTPLASVVGYLSLLQEAPELPVEQRAHFTGVALDKARRLDALIEEFFDITRFDFHDIVLTRGYVDLGLLLAQVADEFYPILNEQHKEAQVDIREDLTVLVDGDKMARVFNNIMKNAVAYSYEGSTITIEARRQDDGGVRVHFINQGDPIPAAKLKVIFEKFYRLDAARATNRGGAGLGLAIAKEIIAAHGGTVACESTPEHTIFTIELPAA</sequence>
<dbReference type="Pfam" id="PF00512">
    <property type="entry name" value="HisKA"/>
    <property type="match status" value="1"/>
</dbReference>